<evidence type="ECO:0000256" key="5">
    <source>
        <dbReference type="ARBA" id="ARBA00058559"/>
    </source>
</evidence>
<dbReference type="eggNOG" id="KOG0356">
    <property type="taxonomic scope" value="Eukaryota"/>
</dbReference>
<dbReference type="InterPro" id="IPR027410">
    <property type="entry name" value="TCP-1-like_intermed_sf"/>
</dbReference>
<dbReference type="InParanoid" id="C1DZM8"/>
<reference evidence="8 9" key="1">
    <citation type="journal article" date="2009" name="Science">
        <title>Green evolution and dynamic adaptations revealed by genomes of the marine picoeukaryotes Micromonas.</title>
        <authorList>
            <person name="Worden A.Z."/>
            <person name="Lee J.H."/>
            <person name="Mock T."/>
            <person name="Rouze P."/>
            <person name="Simmons M.P."/>
            <person name="Aerts A.L."/>
            <person name="Allen A.E."/>
            <person name="Cuvelier M.L."/>
            <person name="Derelle E."/>
            <person name="Everett M.V."/>
            <person name="Foulon E."/>
            <person name="Grimwood J."/>
            <person name="Gundlach H."/>
            <person name="Henrissat B."/>
            <person name="Napoli C."/>
            <person name="McDonald S.M."/>
            <person name="Parker M.S."/>
            <person name="Rombauts S."/>
            <person name="Salamov A."/>
            <person name="Von Dassow P."/>
            <person name="Badger J.H."/>
            <person name="Coutinho P.M."/>
            <person name="Demir E."/>
            <person name="Dubchak I."/>
            <person name="Gentemann C."/>
            <person name="Eikrem W."/>
            <person name="Gready J.E."/>
            <person name="John U."/>
            <person name="Lanier W."/>
            <person name="Lindquist E.A."/>
            <person name="Lucas S."/>
            <person name="Mayer K.F."/>
            <person name="Moreau H."/>
            <person name="Not F."/>
            <person name="Otillar R."/>
            <person name="Panaud O."/>
            <person name="Pangilinan J."/>
            <person name="Paulsen I."/>
            <person name="Piegu B."/>
            <person name="Poliakov A."/>
            <person name="Robbens S."/>
            <person name="Schmutz J."/>
            <person name="Toulza E."/>
            <person name="Wyss T."/>
            <person name="Zelensky A."/>
            <person name="Zhou K."/>
            <person name="Armbrust E.V."/>
            <person name="Bhattacharya D."/>
            <person name="Goodenough U.W."/>
            <person name="Van de Peer Y."/>
            <person name="Grigoriev I.V."/>
        </authorList>
    </citation>
    <scope>NUCLEOTIDE SEQUENCE [LARGE SCALE GENOMIC DNA]</scope>
    <source>
        <strain evidence="9">RCC299 / NOUM17</strain>
    </source>
</reference>
<comment type="similarity">
    <text evidence="1 7">Belongs to the chaperonin (HSP60) family.</text>
</comment>
<dbReference type="SUPFAM" id="SSF48592">
    <property type="entry name" value="GroEL equatorial domain-like"/>
    <property type="match status" value="1"/>
</dbReference>
<protein>
    <submittedName>
        <fullName evidence="8">Uncharacterized protein</fullName>
    </submittedName>
</protein>
<dbReference type="NCBIfam" id="TIGR02348">
    <property type="entry name" value="GroEL"/>
    <property type="match status" value="1"/>
</dbReference>
<dbReference type="Gene3D" id="3.30.260.10">
    <property type="entry name" value="TCP-1-like chaperonin intermediate domain"/>
    <property type="match status" value="1"/>
</dbReference>
<organism evidence="8 9">
    <name type="scientific">Micromonas commoda (strain RCC299 / NOUM17 / CCMP2709)</name>
    <name type="common">Picoplanktonic green alga</name>
    <dbReference type="NCBI Taxonomy" id="296587"/>
    <lineage>
        <taxon>Eukaryota</taxon>
        <taxon>Viridiplantae</taxon>
        <taxon>Chlorophyta</taxon>
        <taxon>Mamiellophyceae</taxon>
        <taxon>Mamiellales</taxon>
        <taxon>Mamiellaceae</taxon>
        <taxon>Micromonas</taxon>
    </lineage>
</organism>
<dbReference type="PRINTS" id="PR00298">
    <property type="entry name" value="CHAPERONIN60"/>
</dbReference>
<dbReference type="InterPro" id="IPR002423">
    <property type="entry name" value="Cpn60/GroEL/TCP-1"/>
</dbReference>
<dbReference type="Gene3D" id="1.10.560.10">
    <property type="entry name" value="GroEL-like equatorial domain"/>
    <property type="match status" value="1"/>
</dbReference>
<dbReference type="AlphaFoldDB" id="C1DZM8"/>
<keyword evidence="4" id="KW-0143">Chaperone</keyword>
<dbReference type="GO" id="GO:0042026">
    <property type="term" value="P:protein refolding"/>
    <property type="evidence" value="ECO:0007669"/>
    <property type="project" value="InterPro"/>
</dbReference>
<dbReference type="SUPFAM" id="SSF54849">
    <property type="entry name" value="GroEL-intermediate domain like"/>
    <property type="match status" value="2"/>
</dbReference>
<evidence type="ECO:0000313" key="9">
    <source>
        <dbReference type="Proteomes" id="UP000002009"/>
    </source>
</evidence>
<dbReference type="FunFam" id="3.50.7.10:FF:000001">
    <property type="entry name" value="60 kDa chaperonin"/>
    <property type="match status" value="1"/>
</dbReference>
<sequence>MQASPLAARTALAGKATTARASRAVRVRGATLKVRADAKQLTFDMKSRMKIQEGIDIVADAVGVTLGPRGRNVVLAEKVGMPQVINDGVTIARAIELPDPVQNAGAQLIKEVAGRTNDSAGDGTTTSSVLAREMIRLGLQSVTAGANPISINRGIDKTRRYLTDKLEEMAKPINGSADIKAVASISAGNNDEIGQMIAEAIEKVGADGVLSIENGSGLETIVEVEEGMEIDRGYISPQFVTNQEKLTVEFDGARVLVTDEKIESIKDLVPILEQVSQSGGDPLLIIAEDVAGEALATLVVNKIRGVLNVAAIKAPGFGERRKALLQDIAIVTGSTFLAKDLGMGAASATMETLGYARKVTISNGTTTLIADSASREEIDIRVAQLKKELAESDSIYDTQKLSERIAKLAGGVAVIKVGAATETELEDRKLRIEDAKNATFAAIEEGIVPGGGAALVHLSLMCDEFKETLTDPEEKLGAEIVQKALVAPCRLIANNAGIEGDVIVEKVLNSEWEMGYNAMTGEFVDMMEAGVIDPKKVTRSGLMNSCSIAGMVLTTQAVITDIPKKQAAAPMGGMNPAMDPNAMGNFSL</sequence>
<evidence type="ECO:0000256" key="2">
    <source>
        <dbReference type="ARBA" id="ARBA00022741"/>
    </source>
</evidence>
<keyword evidence="9" id="KW-1185">Reference proteome</keyword>
<dbReference type="OrthoDB" id="1733909at2759"/>
<dbReference type="NCBIfam" id="NF000592">
    <property type="entry name" value="PRK00013.1"/>
    <property type="match status" value="1"/>
</dbReference>
<proteinExistence type="inferred from homology"/>
<comment type="function">
    <text evidence="5">This protein binds RuBisCO small and large subunits and is implicated in the assembly of the enzyme oligomer.</text>
</comment>
<dbReference type="NCBIfam" id="NF009488">
    <property type="entry name" value="PRK12850.1"/>
    <property type="match status" value="1"/>
</dbReference>
<dbReference type="HAMAP" id="MF_00600">
    <property type="entry name" value="CH60"/>
    <property type="match status" value="1"/>
</dbReference>
<evidence type="ECO:0000313" key="8">
    <source>
        <dbReference type="EMBL" id="ACO61147.1"/>
    </source>
</evidence>
<dbReference type="NCBIfam" id="NF009489">
    <property type="entry name" value="PRK12851.1"/>
    <property type="match status" value="1"/>
</dbReference>
<evidence type="ECO:0000256" key="4">
    <source>
        <dbReference type="ARBA" id="ARBA00023186"/>
    </source>
</evidence>
<evidence type="ECO:0000256" key="3">
    <source>
        <dbReference type="ARBA" id="ARBA00022840"/>
    </source>
</evidence>
<dbReference type="InterPro" id="IPR001844">
    <property type="entry name" value="Cpn60/GroEL"/>
</dbReference>
<keyword evidence="2" id="KW-0547">Nucleotide-binding</keyword>
<gene>
    <name evidence="8" type="ORF">MICPUN_105208</name>
</gene>
<accession>C1DZM8</accession>
<dbReference type="InterPro" id="IPR027413">
    <property type="entry name" value="GROEL-like_equatorial_sf"/>
</dbReference>
<dbReference type="GO" id="GO:0140662">
    <property type="term" value="F:ATP-dependent protein folding chaperone"/>
    <property type="evidence" value="ECO:0007669"/>
    <property type="project" value="InterPro"/>
</dbReference>
<evidence type="ECO:0000256" key="1">
    <source>
        <dbReference type="ARBA" id="ARBA00006607"/>
    </source>
</evidence>
<dbReference type="PROSITE" id="PS00296">
    <property type="entry name" value="CHAPERONINS_CPN60"/>
    <property type="match status" value="1"/>
</dbReference>
<dbReference type="CDD" id="cd03344">
    <property type="entry name" value="GroEL"/>
    <property type="match status" value="1"/>
</dbReference>
<dbReference type="Proteomes" id="UP000002009">
    <property type="component" value="Chromosome 2"/>
</dbReference>
<evidence type="ECO:0000256" key="7">
    <source>
        <dbReference type="RuleBase" id="RU000418"/>
    </source>
</evidence>
<dbReference type="NCBIfam" id="NF009487">
    <property type="entry name" value="PRK12849.1"/>
    <property type="match status" value="1"/>
</dbReference>
<name>C1DZM8_MICCC</name>
<dbReference type="FunCoup" id="C1DZM8">
    <property type="interactions" value="659"/>
</dbReference>
<dbReference type="KEGG" id="mis:MICPUN_105208"/>
<dbReference type="InterPro" id="IPR018370">
    <property type="entry name" value="Chaperonin_Cpn60_CS"/>
</dbReference>
<dbReference type="Pfam" id="PF00118">
    <property type="entry name" value="Cpn60_TCP1"/>
    <property type="match status" value="1"/>
</dbReference>
<dbReference type="PANTHER" id="PTHR45633">
    <property type="entry name" value="60 KDA HEAT SHOCK PROTEIN, MITOCHONDRIAL"/>
    <property type="match status" value="1"/>
</dbReference>
<dbReference type="GO" id="GO:0005524">
    <property type="term" value="F:ATP binding"/>
    <property type="evidence" value="ECO:0007669"/>
    <property type="project" value="UniProtKB-KW"/>
</dbReference>
<dbReference type="OMA" id="DSTWDRE"/>
<dbReference type="GeneID" id="8241083"/>
<dbReference type="SUPFAM" id="SSF52029">
    <property type="entry name" value="GroEL apical domain-like"/>
    <property type="match status" value="1"/>
</dbReference>
<evidence type="ECO:0000256" key="6">
    <source>
        <dbReference type="ARBA" id="ARBA00062746"/>
    </source>
</evidence>
<dbReference type="STRING" id="296587.C1DZM8"/>
<comment type="subunit">
    <text evidence="6">Oligomer of probably six alpha and six beta subunits.</text>
</comment>
<keyword evidence="3" id="KW-0067">ATP-binding</keyword>
<dbReference type="Gene3D" id="3.50.7.10">
    <property type="entry name" value="GroEL"/>
    <property type="match status" value="1"/>
</dbReference>
<dbReference type="InterPro" id="IPR027409">
    <property type="entry name" value="GroEL-like_apical_dom_sf"/>
</dbReference>
<dbReference type="RefSeq" id="XP_002499889.1">
    <property type="nucleotide sequence ID" value="XM_002499843.1"/>
</dbReference>
<dbReference type="EMBL" id="CP001323">
    <property type="protein sequence ID" value="ACO61147.1"/>
    <property type="molecule type" value="Genomic_DNA"/>
</dbReference>